<dbReference type="Proteomes" id="UP000595662">
    <property type="component" value="Chromosome 1"/>
</dbReference>
<evidence type="ECO:0000313" key="4">
    <source>
        <dbReference type="Proteomes" id="UP000595662"/>
    </source>
</evidence>
<evidence type="ECO:0000313" key="3">
    <source>
        <dbReference type="EMBL" id="QQK40701.1"/>
    </source>
</evidence>
<dbReference type="RefSeq" id="XP_014532061.1">
    <property type="nucleotide sequence ID" value="XM_014676575.1"/>
</dbReference>
<dbReference type="VEuPathDB" id="FungiDB:PDIP_79040"/>
<dbReference type="AlphaFoldDB" id="A0A7T7BIB8"/>
<feature type="transmembrane region" description="Helical" evidence="2">
    <location>
        <begin position="29"/>
        <end position="52"/>
    </location>
</feature>
<evidence type="ECO:0000256" key="1">
    <source>
        <dbReference type="SAM" id="MobiDB-lite"/>
    </source>
</evidence>
<keyword evidence="2" id="KW-0812">Transmembrane</keyword>
<accession>A0A7T7BIB8</accession>
<proteinExistence type="predicted"/>
<gene>
    <name evidence="3" type="ORF">Pdw03_3555</name>
</gene>
<dbReference type="OMA" id="WHGPKEP"/>
<reference evidence="3 4" key="1">
    <citation type="submission" date="2020-08" db="EMBL/GenBank/DDBJ databases">
        <title>The completed genome sequence of the pathogenic ascomycete fungus Penicillium digitatum.</title>
        <authorList>
            <person name="Wang M."/>
        </authorList>
    </citation>
    <scope>NUCLEOTIDE SEQUENCE [LARGE SCALE GENOMIC DNA]</scope>
    <source>
        <strain evidence="3 4">PdW03</strain>
    </source>
</reference>
<keyword evidence="2" id="KW-1133">Transmembrane helix</keyword>
<name>A0A7T7BIB8_PENDI</name>
<dbReference type="EMBL" id="CP060774">
    <property type="protein sequence ID" value="QQK40701.1"/>
    <property type="molecule type" value="Genomic_DNA"/>
</dbReference>
<dbReference type="GeneID" id="26236220"/>
<keyword evidence="2" id="KW-0472">Membrane</keyword>
<feature type="region of interest" description="Disordered" evidence="1">
    <location>
        <begin position="82"/>
        <end position="122"/>
    </location>
</feature>
<organism evidence="3 4">
    <name type="scientific">Penicillium digitatum</name>
    <name type="common">Green mold</name>
    <dbReference type="NCBI Taxonomy" id="36651"/>
    <lineage>
        <taxon>Eukaryota</taxon>
        <taxon>Fungi</taxon>
        <taxon>Dikarya</taxon>
        <taxon>Ascomycota</taxon>
        <taxon>Pezizomycotina</taxon>
        <taxon>Eurotiomycetes</taxon>
        <taxon>Eurotiomycetidae</taxon>
        <taxon>Eurotiales</taxon>
        <taxon>Aspergillaceae</taxon>
        <taxon>Penicillium</taxon>
    </lineage>
</organism>
<evidence type="ECO:0000256" key="2">
    <source>
        <dbReference type="SAM" id="Phobius"/>
    </source>
</evidence>
<protein>
    <submittedName>
        <fullName evidence="3">Uncharacterized protein</fullName>
    </submittedName>
</protein>
<dbReference type="KEGG" id="pdp:PDIP_79040"/>
<sequence>MAPLPSLVYNNVLSLRADKKYEVKVEKEILLGKLILGLIAAAFAMFLGYTIYLKLKPKYQKEWKPKLHPKLRDYKEKYEGRKKQMGTWHGPKEPRKSQQFPSKIVLDTNVPSRGASACSHSW</sequence>